<evidence type="ECO:0000256" key="2">
    <source>
        <dbReference type="SAM" id="SignalP"/>
    </source>
</evidence>
<feature type="chain" id="PRO_5046905462" evidence="2">
    <location>
        <begin position="35"/>
        <end position="80"/>
    </location>
</feature>
<name>A0ABU5IRA0_9BURK</name>
<gene>
    <name evidence="3" type="ORF">SM757_33100</name>
</gene>
<feature type="compositionally biased region" description="Low complexity" evidence="1">
    <location>
        <begin position="39"/>
        <end position="65"/>
    </location>
</feature>
<keyword evidence="2" id="KW-0732">Signal</keyword>
<protein>
    <submittedName>
        <fullName evidence="3">Uncharacterized protein</fullName>
    </submittedName>
</protein>
<dbReference type="RefSeq" id="WP_322468589.1">
    <property type="nucleotide sequence ID" value="NZ_JAXOJX010000113.1"/>
</dbReference>
<evidence type="ECO:0000256" key="1">
    <source>
        <dbReference type="SAM" id="MobiDB-lite"/>
    </source>
</evidence>
<sequence>MPVNDPSRRQFVKRGAYVAPAILTLAAAPQFAKAGSVKPGNNGNNGNPNPGNNGNNGNDGSNPGNNGNGNGYGYGNGKKP</sequence>
<dbReference type="Proteomes" id="UP001293718">
    <property type="component" value="Unassembled WGS sequence"/>
</dbReference>
<feature type="compositionally biased region" description="Gly residues" evidence="1">
    <location>
        <begin position="66"/>
        <end position="80"/>
    </location>
</feature>
<dbReference type="EMBL" id="JAXOJX010000113">
    <property type="protein sequence ID" value="MDZ5461425.1"/>
    <property type="molecule type" value="Genomic_DNA"/>
</dbReference>
<feature type="region of interest" description="Disordered" evidence="1">
    <location>
        <begin position="34"/>
        <end position="80"/>
    </location>
</feature>
<dbReference type="PROSITE" id="PS51318">
    <property type="entry name" value="TAT"/>
    <property type="match status" value="1"/>
</dbReference>
<comment type="caution">
    <text evidence="3">The sequence shown here is derived from an EMBL/GenBank/DDBJ whole genome shotgun (WGS) entry which is preliminary data.</text>
</comment>
<evidence type="ECO:0000313" key="4">
    <source>
        <dbReference type="Proteomes" id="UP001293718"/>
    </source>
</evidence>
<reference evidence="3 4" key="1">
    <citation type="submission" date="2023-11" db="EMBL/GenBank/DDBJ databases">
        <title>Draft genome of Azohydromonas lata strain H1 (DSM1123), a polyhydroxyalkanoate producer.</title>
        <authorList>
            <person name="Traversa D."/>
            <person name="D'Addabbo P."/>
            <person name="Pazzani C."/>
            <person name="Manzari C."/>
            <person name="Chiara M."/>
            <person name="Scrascia M."/>
        </authorList>
    </citation>
    <scope>NUCLEOTIDE SEQUENCE [LARGE SCALE GENOMIC DNA]</scope>
    <source>
        <strain evidence="3 4">H1</strain>
    </source>
</reference>
<organism evidence="3 4">
    <name type="scientific">Azohydromonas lata</name>
    <dbReference type="NCBI Taxonomy" id="45677"/>
    <lineage>
        <taxon>Bacteria</taxon>
        <taxon>Pseudomonadati</taxon>
        <taxon>Pseudomonadota</taxon>
        <taxon>Betaproteobacteria</taxon>
        <taxon>Burkholderiales</taxon>
        <taxon>Sphaerotilaceae</taxon>
        <taxon>Azohydromonas</taxon>
    </lineage>
</organism>
<dbReference type="InterPro" id="IPR006311">
    <property type="entry name" value="TAT_signal"/>
</dbReference>
<accession>A0ABU5IRA0</accession>
<feature type="signal peptide" evidence="2">
    <location>
        <begin position="1"/>
        <end position="34"/>
    </location>
</feature>
<proteinExistence type="predicted"/>
<keyword evidence="4" id="KW-1185">Reference proteome</keyword>
<evidence type="ECO:0000313" key="3">
    <source>
        <dbReference type="EMBL" id="MDZ5461425.1"/>
    </source>
</evidence>